<dbReference type="InterPro" id="IPR017441">
    <property type="entry name" value="Protein_kinase_ATP_BS"/>
</dbReference>
<dbReference type="InterPro" id="IPR011009">
    <property type="entry name" value="Kinase-like_dom_sf"/>
</dbReference>
<keyword evidence="7" id="KW-1185">Reference proteome</keyword>
<evidence type="ECO:0000256" key="1">
    <source>
        <dbReference type="ARBA" id="ARBA00022741"/>
    </source>
</evidence>
<dbReference type="GO" id="GO:0005524">
    <property type="term" value="F:ATP binding"/>
    <property type="evidence" value="ECO:0007669"/>
    <property type="project" value="UniProtKB-UniRule"/>
</dbReference>
<dbReference type="PROSITE" id="PS00108">
    <property type="entry name" value="PROTEIN_KINASE_ST"/>
    <property type="match status" value="1"/>
</dbReference>
<feature type="domain" description="Protein kinase" evidence="5">
    <location>
        <begin position="12"/>
        <end position="292"/>
    </location>
</feature>
<keyword evidence="4" id="KW-0808">Transferase</keyword>
<keyword evidence="4" id="KW-0723">Serine/threonine-protein kinase</keyword>
<dbReference type="GO" id="GO:0005737">
    <property type="term" value="C:cytoplasm"/>
    <property type="evidence" value="ECO:0007669"/>
    <property type="project" value="TreeGrafter"/>
</dbReference>
<dbReference type="EMBL" id="CAMPGE010015094">
    <property type="protein sequence ID" value="CAI2373737.1"/>
    <property type="molecule type" value="Genomic_DNA"/>
</dbReference>
<dbReference type="Pfam" id="PF00069">
    <property type="entry name" value="Pkinase"/>
    <property type="match status" value="1"/>
</dbReference>
<dbReference type="PROSITE" id="PS50011">
    <property type="entry name" value="PROTEIN_KINASE_DOM"/>
    <property type="match status" value="1"/>
</dbReference>
<dbReference type="SMART" id="SM00220">
    <property type="entry name" value="S_TKc"/>
    <property type="match status" value="1"/>
</dbReference>
<keyword evidence="4" id="KW-0418">Kinase</keyword>
<evidence type="ECO:0000313" key="6">
    <source>
        <dbReference type="EMBL" id="CAI2373737.1"/>
    </source>
</evidence>
<dbReference type="PROSITE" id="PS00107">
    <property type="entry name" value="PROTEIN_KINASE_ATP"/>
    <property type="match status" value="1"/>
</dbReference>
<dbReference type="PANTHER" id="PTHR24348">
    <property type="entry name" value="SERINE/THREONINE-PROTEIN KINASE UNC-51-RELATED"/>
    <property type="match status" value="1"/>
</dbReference>
<organism evidence="6 7">
    <name type="scientific">Euplotes crassus</name>
    <dbReference type="NCBI Taxonomy" id="5936"/>
    <lineage>
        <taxon>Eukaryota</taxon>
        <taxon>Sar</taxon>
        <taxon>Alveolata</taxon>
        <taxon>Ciliophora</taxon>
        <taxon>Intramacronucleata</taxon>
        <taxon>Spirotrichea</taxon>
        <taxon>Hypotrichia</taxon>
        <taxon>Euplotida</taxon>
        <taxon>Euplotidae</taxon>
        <taxon>Moneuplotes</taxon>
    </lineage>
</organism>
<comment type="similarity">
    <text evidence="4">Belongs to the protein kinase superfamily.</text>
</comment>
<evidence type="ECO:0000259" key="5">
    <source>
        <dbReference type="PROSITE" id="PS50011"/>
    </source>
</evidence>
<dbReference type="Gene3D" id="1.10.510.10">
    <property type="entry name" value="Transferase(Phosphotransferase) domain 1"/>
    <property type="match status" value="1"/>
</dbReference>
<evidence type="ECO:0000256" key="4">
    <source>
        <dbReference type="RuleBase" id="RU000304"/>
    </source>
</evidence>
<feature type="binding site" evidence="3">
    <location>
        <position position="44"/>
    </location>
    <ligand>
        <name>ATP</name>
        <dbReference type="ChEBI" id="CHEBI:30616"/>
    </ligand>
</feature>
<dbReference type="Proteomes" id="UP001295684">
    <property type="component" value="Unassembled WGS sequence"/>
</dbReference>
<evidence type="ECO:0000256" key="3">
    <source>
        <dbReference type="PROSITE-ProRule" id="PRU10141"/>
    </source>
</evidence>
<dbReference type="InterPro" id="IPR000719">
    <property type="entry name" value="Prot_kinase_dom"/>
</dbReference>
<keyword evidence="1 3" id="KW-0547">Nucleotide-binding</keyword>
<reference evidence="6" key="1">
    <citation type="submission" date="2023-07" db="EMBL/GenBank/DDBJ databases">
        <authorList>
            <consortium name="AG Swart"/>
            <person name="Singh M."/>
            <person name="Singh A."/>
            <person name="Seah K."/>
            <person name="Emmerich C."/>
        </authorList>
    </citation>
    <scope>NUCLEOTIDE SEQUENCE</scope>
    <source>
        <strain evidence="6">DP1</strain>
    </source>
</reference>
<dbReference type="SUPFAM" id="SSF56112">
    <property type="entry name" value="Protein kinase-like (PK-like)"/>
    <property type="match status" value="1"/>
</dbReference>
<dbReference type="InterPro" id="IPR008271">
    <property type="entry name" value="Ser/Thr_kinase_AS"/>
</dbReference>
<gene>
    <name evidence="6" type="ORF">ECRASSUSDP1_LOCUS15084</name>
</gene>
<dbReference type="InterPro" id="IPR045269">
    <property type="entry name" value="Atg1-like"/>
</dbReference>
<comment type="caution">
    <text evidence="6">The sequence shown here is derived from an EMBL/GenBank/DDBJ whole genome shotgun (WGS) entry which is preliminary data.</text>
</comment>
<accession>A0AAD1XJ99</accession>
<keyword evidence="2 3" id="KW-0067">ATP-binding</keyword>
<dbReference type="GO" id="GO:0004674">
    <property type="term" value="F:protein serine/threonine kinase activity"/>
    <property type="evidence" value="ECO:0007669"/>
    <property type="project" value="UniProtKB-KW"/>
</dbReference>
<evidence type="ECO:0000313" key="7">
    <source>
        <dbReference type="Proteomes" id="UP001295684"/>
    </source>
</evidence>
<evidence type="ECO:0000256" key="2">
    <source>
        <dbReference type="ARBA" id="ARBA00022840"/>
    </source>
</evidence>
<sequence length="321" mass="35992">MIDDTLGSICTYTLQDIIGFGGSSKVFSATDENMNKFAIKAIRKDKGYEASVESMMVLREYLVMEHIGEHPNICKHFSCNPEGTLQHEGELQTISYNVMEFCENGSLSTIIKRTGAIEESIARFIFLQMSSAIEFLHSQNFCHLDIKLENTLLDEFFNAKLADFGSGVSLLKTAGQTNHKVGTPLYMAPEVKDLSPNDTFDGLKADIYSLGVTLCIMLLGEFPKQFTKENTSSTIGSSDVTDDEIMSCADEEDQYIQENYLSSECNELLTWMLQADPLKRPCIQEILSHPWISQASYEGMESEVYSEMKARIDSITNKRCS</sequence>
<dbReference type="GO" id="GO:0010506">
    <property type="term" value="P:regulation of autophagy"/>
    <property type="evidence" value="ECO:0007669"/>
    <property type="project" value="InterPro"/>
</dbReference>
<protein>
    <recommendedName>
        <fullName evidence="5">Protein kinase domain-containing protein</fullName>
    </recommendedName>
</protein>
<proteinExistence type="inferred from homology"/>
<dbReference type="AlphaFoldDB" id="A0AAD1XJ99"/>
<name>A0AAD1XJ99_EUPCR</name>